<name>A0A8X7W4L2_BRACI</name>
<dbReference type="OrthoDB" id="1045288at2759"/>
<accession>A0A8X7W4L2</accession>
<dbReference type="InterPro" id="IPR040338">
    <property type="entry name" value="At1g67623-like"/>
</dbReference>
<dbReference type="Proteomes" id="UP000886595">
    <property type="component" value="Unassembled WGS sequence"/>
</dbReference>
<evidence type="ECO:0000313" key="1">
    <source>
        <dbReference type="EMBL" id="KAG2322954.1"/>
    </source>
</evidence>
<keyword evidence="2" id="KW-1185">Reference proteome</keyword>
<protein>
    <recommendedName>
        <fullName evidence="3">F-box domain-containing protein</fullName>
    </recommendedName>
</protein>
<proteinExistence type="predicted"/>
<gene>
    <name evidence="1" type="ORF">Bca52824_016167</name>
</gene>
<sequence>MEYFPLLELPKDIQALVVEHVARNSILDLLCVKELSKGMKALADRHRVYHFFDVLSVPWDLDIPSQFLKTFYEEGNPNTIYIKSAQFVYTFGFKEEGLALMKRAADA</sequence>
<comment type="caution">
    <text evidence="1">The sequence shown here is derived from an EMBL/GenBank/DDBJ whole genome shotgun (WGS) entry which is preliminary data.</text>
</comment>
<evidence type="ECO:0000313" key="2">
    <source>
        <dbReference type="Proteomes" id="UP000886595"/>
    </source>
</evidence>
<dbReference type="EMBL" id="JAAMPC010000003">
    <property type="protein sequence ID" value="KAG2322954.1"/>
    <property type="molecule type" value="Genomic_DNA"/>
</dbReference>
<reference evidence="1 2" key="1">
    <citation type="submission" date="2020-02" db="EMBL/GenBank/DDBJ databases">
        <authorList>
            <person name="Ma Q."/>
            <person name="Huang Y."/>
            <person name="Song X."/>
            <person name="Pei D."/>
        </authorList>
    </citation>
    <scope>NUCLEOTIDE SEQUENCE [LARGE SCALE GENOMIC DNA]</scope>
    <source>
        <strain evidence="1">Sxm20200214</strain>
        <tissue evidence="1">Leaf</tissue>
    </source>
</reference>
<organism evidence="1 2">
    <name type="scientific">Brassica carinata</name>
    <name type="common">Ethiopian mustard</name>
    <name type="synonym">Abyssinian cabbage</name>
    <dbReference type="NCBI Taxonomy" id="52824"/>
    <lineage>
        <taxon>Eukaryota</taxon>
        <taxon>Viridiplantae</taxon>
        <taxon>Streptophyta</taxon>
        <taxon>Embryophyta</taxon>
        <taxon>Tracheophyta</taxon>
        <taxon>Spermatophyta</taxon>
        <taxon>Magnoliopsida</taxon>
        <taxon>eudicotyledons</taxon>
        <taxon>Gunneridae</taxon>
        <taxon>Pentapetalae</taxon>
        <taxon>rosids</taxon>
        <taxon>malvids</taxon>
        <taxon>Brassicales</taxon>
        <taxon>Brassicaceae</taxon>
        <taxon>Brassiceae</taxon>
        <taxon>Brassica</taxon>
    </lineage>
</organism>
<dbReference type="AlphaFoldDB" id="A0A8X7W4L2"/>
<evidence type="ECO:0008006" key="3">
    <source>
        <dbReference type="Google" id="ProtNLM"/>
    </source>
</evidence>
<dbReference type="PANTHER" id="PTHR33784">
    <property type="entry name" value="OS05G0482100 PROTEIN"/>
    <property type="match status" value="1"/>
</dbReference>
<dbReference type="PANTHER" id="PTHR33784:SF23">
    <property type="entry name" value="F-BOX DOMAIN-CONTAINING PROTEIN"/>
    <property type="match status" value="1"/>
</dbReference>